<keyword evidence="2" id="KW-1185">Reference proteome</keyword>
<protein>
    <submittedName>
        <fullName evidence="1">Uncharacterized protein</fullName>
    </submittedName>
</protein>
<name>A0ABV1M7M0_9NEIS</name>
<organism evidence="1 2">
    <name type="scientific">Vogesella oryzagri</name>
    <dbReference type="NCBI Taxonomy" id="3160864"/>
    <lineage>
        <taxon>Bacteria</taxon>
        <taxon>Pseudomonadati</taxon>
        <taxon>Pseudomonadota</taxon>
        <taxon>Betaproteobacteria</taxon>
        <taxon>Neisseriales</taxon>
        <taxon>Chromobacteriaceae</taxon>
        <taxon>Vogesella</taxon>
    </lineage>
</organism>
<comment type="caution">
    <text evidence="1">The sequence shown here is derived from an EMBL/GenBank/DDBJ whole genome shotgun (WGS) entry which is preliminary data.</text>
</comment>
<evidence type="ECO:0000313" key="1">
    <source>
        <dbReference type="EMBL" id="MEQ6291370.1"/>
    </source>
</evidence>
<dbReference type="Proteomes" id="UP001433638">
    <property type="component" value="Unassembled WGS sequence"/>
</dbReference>
<reference evidence="1" key="1">
    <citation type="submission" date="2024-06" db="EMBL/GenBank/DDBJ databases">
        <title>Genome sequence of Vogesella sp. MAHUQ-64.</title>
        <authorList>
            <person name="Huq M.A."/>
        </authorList>
    </citation>
    <scope>NUCLEOTIDE SEQUENCE</scope>
    <source>
        <strain evidence="1">MAHUQ-64</strain>
    </source>
</reference>
<sequence>MHELHHTLRQLYLRARTLQPEGAITVLQLSAGHCGFASGSGAAPASSTLLALGTQLGASLFRHAPPTVQEMEHAIMQVEDSLAPVRPTLAADSQLYCADAEVRALAGHAGVSGDGILWLPTEQLEHTFGRFAEVVQGRPAALERLPVDAEFAATLLIVRELTHHLGFAGIRLLP</sequence>
<dbReference type="EMBL" id="JBEFLD010000006">
    <property type="protein sequence ID" value="MEQ6291370.1"/>
    <property type="molecule type" value="Genomic_DNA"/>
</dbReference>
<gene>
    <name evidence="1" type="ORF">ABNW52_12180</name>
</gene>
<dbReference type="RefSeq" id="WP_349588136.1">
    <property type="nucleotide sequence ID" value="NZ_JBEFLD010000006.1"/>
</dbReference>
<accession>A0ABV1M7M0</accession>
<proteinExistence type="predicted"/>
<evidence type="ECO:0000313" key="2">
    <source>
        <dbReference type="Proteomes" id="UP001433638"/>
    </source>
</evidence>